<dbReference type="OrthoDB" id="1915051at2"/>
<dbReference type="eggNOG" id="ENOG502ZKDA">
    <property type="taxonomic scope" value="Bacteria"/>
</dbReference>
<dbReference type="InterPro" id="IPR021512">
    <property type="entry name" value="DUF3173"/>
</dbReference>
<gene>
    <name evidence="2" type="ORF">A9Y57_02121</name>
    <name evidence="1" type="ORF">P7G31_11130</name>
</gene>
<protein>
    <submittedName>
        <fullName evidence="1">DUF3173 family protein</fullName>
    </submittedName>
</protein>
<dbReference type="Proteomes" id="UP001180515">
    <property type="component" value="Unassembled WGS sequence"/>
</dbReference>
<proteinExistence type="predicted"/>
<dbReference type="AlphaFoldDB" id="A0A0E2UTW8"/>
<dbReference type="RefSeq" id="WP_000562208.1">
    <property type="nucleotide sequence ID" value="NZ_BAWT01000029.1"/>
</dbReference>
<organism evidence="2 3">
    <name type="scientific">Streptococcus parauberis</name>
    <dbReference type="NCBI Taxonomy" id="1348"/>
    <lineage>
        <taxon>Bacteria</taxon>
        <taxon>Bacillati</taxon>
        <taxon>Bacillota</taxon>
        <taxon>Bacilli</taxon>
        <taxon>Lactobacillales</taxon>
        <taxon>Streptococcaceae</taxon>
        <taxon>Streptococcus</taxon>
    </lineage>
</organism>
<dbReference type="EMBL" id="NSGR01000011">
    <property type="protein sequence ID" value="PCH10562.1"/>
    <property type="molecule type" value="Genomic_DNA"/>
</dbReference>
<comment type="caution">
    <text evidence="2">The sequence shown here is derived from an EMBL/GenBank/DDBJ whole genome shotgun (WGS) entry which is preliminary data.</text>
</comment>
<dbReference type="Proteomes" id="UP000217465">
    <property type="component" value="Unassembled WGS sequence"/>
</dbReference>
<dbReference type="GeneID" id="61421540"/>
<dbReference type="Pfam" id="PF11372">
    <property type="entry name" value="DUF3173"/>
    <property type="match status" value="1"/>
</dbReference>
<dbReference type="OMA" id="RGFPIYN"/>
<accession>A0A0E2UTW8</accession>
<name>A0A0E2UTW8_9STRE</name>
<dbReference type="EMBL" id="JARQAG010000033">
    <property type="protein sequence ID" value="MDT2732757.1"/>
    <property type="molecule type" value="Genomic_DNA"/>
</dbReference>
<sequence>MIATVTKDDLVALGFSEGTSRSIIRKGKHLLVQRGFYVYDNKRIGTIPATIAEELLDLKLTSKV</sequence>
<evidence type="ECO:0000313" key="3">
    <source>
        <dbReference type="Proteomes" id="UP000217465"/>
    </source>
</evidence>
<evidence type="ECO:0000313" key="1">
    <source>
        <dbReference type="EMBL" id="MDT2732757.1"/>
    </source>
</evidence>
<dbReference type="STRING" id="936154.STP_0078"/>
<reference evidence="2 3" key="1">
    <citation type="submission" date="2016-06" db="EMBL/GenBank/DDBJ databases">
        <authorList>
            <person name="Haines A.N."/>
            <person name="Council K.R."/>
        </authorList>
    </citation>
    <scope>NUCLEOTIDE SEQUENCE [LARGE SCALE GENOMIC DNA]</scope>
    <source>
        <strain evidence="2 3">SP158-29</strain>
    </source>
</reference>
<reference evidence="1" key="2">
    <citation type="submission" date="2023-03" db="EMBL/GenBank/DDBJ databases">
        <authorList>
            <person name="Shen W."/>
            <person name="Cai J."/>
        </authorList>
    </citation>
    <scope>NUCLEOTIDE SEQUENCE</scope>
    <source>
        <strain evidence="1">P82-2</strain>
    </source>
</reference>
<evidence type="ECO:0000313" key="2">
    <source>
        <dbReference type="EMBL" id="PCH10562.1"/>
    </source>
</evidence>